<dbReference type="InterPro" id="IPR050097">
    <property type="entry name" value="Ferredoxin-NADP_redctase_2"/>
</dbReference>
<evidence type="ECO:0000256" key="2">
    <source>
        <dbReference type="ARBA" id="ARBA00022827"/>
    </source>
</evidence>
<dbReference type="GO" id="GO:0019430">
    <property type="term" value="P:removal of superoxide radicals"/>
    <property type="evidence" value="ECO:0007669"/>
    <property type="project" value="UniProtKB-UniRule"/>
</dbReference>
<dbReference type="InterPro" id="IPR005982">
    <property type="entry name" value="Thioredox_Rdtase"/>
</dbReference>
<dbReference type="InterPro" id="IPR036188">
    <property type="entry name" value="FAD/NAD-bd_sf"/>
</dbReference>
<dbReference type="PRINTS" id="PR00469">
    <property type="entry name" value="PNDRDTASEII"/>
</dbReference>
<comment type="catalytic activity">
    <reaction evidence="6">
        <text>[thioredoxin]-dithiol + NADP(+) = [thioredoxin]-disulfide + NADPH + H(+)</text>
        <dbReference type="Rhea" id="RHEA:20345"/>
        <dbReference type="Rhea" id="RHEA-COMP:10698"/>
        <dbReference type="Rhea" id="RHEA-COMP:10700"/>
        <dbReference type="ChEBI" id="CHEBI:15378"/>
        <dbReference type="ChEBI" id="CHEBI:29950"/>
        <dbReference type="ChEBI" id="CHEBI:50058"/>
        <dbReference type="ChEBI" id="CHEBI:57783"/>
        <dbReference type="ChEBI" id="CHEBI:58349"/>
        <dbReference type="EC" id="1.8.1.9"/>
    </reaction>
</comment>
<comment type="subunit">
    <text evidence="6">Homodimer.</text>
</comment>
<keyword evidence="5 6" id="KW-0676">Redox-active center</keyword>
<dbReference type="PROSITE" id="PS00573">
    <property type="entry name" value="PYRIDINE_REDOX_2"/>
    <property type="match status" value="1"/>
</dbReference>
<dbReference type="Gene3D" id="3.50.50.60">
    <property type="entry name" value="FAD/NAD(P)-binding domain"/>
    <property type="match status" value="2"/>
</dbReference>
<dbReference type="InterPro" id="IPR008255">
    <property type="entry name" value="Pyr_nucl-diS_OxRdtase_2_AS"/>
</dbReference>
<comment type="similarity">
    <text evidence="6">Belongs to the class-II pyridine nucleotide-disulfide oxidoreductase family.</text>
</comment>
<dbReference type="GO" id="GO:0005737">
    <property type="term" value="C:cytoplasm"/>
    <property type="evidence" value="ECO:0007669"/>
    <property type="project" value="InterPro"/>
</dbReference>
<feature type="domain" description="FAD/NAD(P)-binding" evidence="8">
    <location>
        <begin position="5"/>
        <end position="293"/>
    </location>
</feature>
<dbReference type="GO" id="GO:0004791">
    <property type="term" value="F:thioredoxin-disulfide reductase (NADPH) activity"/>
    <property type="evidence" value="ECO:0007669"/>
    <property type="project" value="UniProtKB-UniRule"/>
</dbReference>
<keyword evidence="1 6" id="KW-0285">Flavoprotein</keyword>
<dbReference type="Proteomes" id="UP000230025">
    <property type="component" value="Unassembled WGS sequence"/>
</dbReference>
<evidence type="ECO:0000256" key="5">
    <source>
        <dbReference type="ARBA" id="ARBA00023284"/>
    </source>
</evidence>
<dbReference type="EMBL" id="PFFY01000337">
    <property type="protein sequence ID" value="PIW31483.1"/>
    <property type="molecule type" value="Genomic_DNA"/>
</dbReference>
<dbReference type="PANTHER" id="PTHR48105">
    <property type="entry name" value="THIOREDOXIN REDUCTASE 1-RELATED-RELATED"/>
    <property type="match status" value="1"/>
</dbReference>
<organism evidence="9 10">
    <name type="scientific">bacterium (Candidatus Ratteibacteria) CG15_BIG_FIL_POST_REV_8_21_14_020_41_12</name>
    <dbReference type="NCBI Taxonomy" id="2014291"/>
    <lineage>
        <taxon>Bacteria</taxon>
        <taxon>Candidatus Ratteibacteria</taxon>
    </lineage>
</organism>
<proteinExistence type="inferred from homology"/>
<keyword evidence="3 6" id="KW-0560">Oxidoreductase</keyword>
<accession>A0A2M7GVW7</accession>
<evidence type="ECO:0000259" key="8">
    <source>
        <dbReference type="Pfam" id="PF07992"/>
    </source>
</evidence>
<evidence type="ECO:0000256" key="7">
    <source>
        <dbReference type="RuleBase" id="RU003881"/>
    </source>
</evidence>
<gene>
    <name evidence="9" type="primary">trxB</name>
    <name evidence="9" type="ORF">COW28_07135</name>
</gene>
<dbReference type="SUPFAM" id="SSF51905">
    <property type="entry name" value="FAD/NAD(P)-binding domain"/>
    <property type="match status" value="1"/>
</dbReference>
<evidence type="ECO:0000313" key="10">
    <source>
        <dbReference type="Proteomes" id="UP000230025"/>
    </source>
</evidence>
<comment type="cofactor">
    <cofactor evidence="7">
        <name>FAD</name>
        <dbReference type="ChEBI" id="CHEBI:57692"/>
    </cofactor>
    <text evidence="7">Binds 1 FAD per subunit.</text>
</comment>
<dbReference type="EC" id="1.8.1.9" evidence="6"/>
<comment type="caution">
    <text evidence="9">The sequence shown here is derived from an EMBL/GenBank/DDBJ whole genome shotgun (WGS) entry which is preliminary data.</text>
</comment>
<name>A0A2M7GVW7_9BACT</name>
<keyword evidence="4" id="KW-1015">Disulfide bond</keyword>
<keyword evidence="2 6" id="KW-0274">FAD</keyword>
<evidence type="ECO:0000256" key="3">
    <source>
        <dbReference type="ARBA" id="ARBA00023002"/>
    </source>
</evidence>
<evidence type="ECO:0000256" key="4">
    <source>
        <dbReference type="ARBA" id="ARBA00023157"/>
    </source>
</evidence>
<dbReference type="NCBIfam" id="TIGR01292">
    <property type="entry name" value="TRX_reduct"/>
    <property type="match status" value="1"/>
</dbReference>
<dbReference type="InterPro" id="IPR023753">
    <property type="entry name" value="FAD/NAD-binding_dom"/>
</dbReference>
<evidence type="ECO:0000256" key="1">
    <source>
        <dbReference type="ARBA" id="ARBA00022630"/>
    </source>
</evidence>
<dbReference type="AlphaFoldDB" id="A0A2M7GVW7"/>
<evidence type="ECO:0000256" key="6">
    <source>
        <dbReference type="RuleBase" id="RU003880"/>
    </source>
</evidence>
<reference evidence="10" key="1">
    <citation type="submission" date="2017-09" db="EMBL/GenBank/DDBJ databases">
        <title>Depth-based differentiation of microbial function through sediment-hosted aquifers and enrichment of novel symbionts in the deep terrestrial subsurface.</title>
        <authorList>
            <person name="Probst A.J."/>
            <person name="Ladd B."/>
            <person name="Jarett J.K."/>
            <person name="Geller-Mcgrath D.E."/>
            <person name="Sieber C.M.K."/>
            <person name="Emerson J.B."/>
            <person name="Anantharaman K."/>
            <person name="Thomas B.C."/>
            <person name="Malmstrom R."/>
            <person name="Stieglmeier M."/>
            <person name="Klingl A."/>
            <person name="Woyke T."/>
            <person name="Ryan C.M."/>
            <person name="Banfield J.F."/>
        </authorList>
    </citation>
    <scope>NUCLEOTIDE SEQUENCE [LARGE SCALE GENOMIC DNA]</scope>
</reference>
<protein>
    <recommendedName>
        <fullName evidence="6">Thioredoxin reductase</fullName>
        <ecNumber evidence="6">1.8.1.9</ecNumber>
    </recommendedName>
</protein>
<sequence length="309" mass="33783">MESKYDVIIIGGGPAGLTSGIYTSREGLNTLLLEKGLCGGLPAITDLIENYPGFSDGIKGRDLIAKFKKQAERFGTKIKEFEGVRRVEPSEKKMLIETSKGKYNTYTLIVATGSIPKMLNIPGEAELRGKGISHCATCDGPLYRNKDVVVVGGGDAAAEEALFLTQFARKVILVHRRYELRAARVLQERLKENKKIELLLNHVPVSIKGKNSVDAIIVKNKENNEEKSIEVSGIFVSVGFLPNSKFLEGMVEVDSFEYIKTNEQMETSIPGIYAVGDVRAKKVRQIVVACGEATIAAISVRDYLGAVSK</sequence>
<dbReference type="Pfam" id="PF07992">
    <property type="entry name" value="Pyr_redox_2"/>
    <property type="match status" value="1"/>
</dbReference>
<dbReference type="PRINTS" id="PR00368">
    <property type="entry name" value="FADPNR"/>
</dbReference>
<keyword evidence="7" id="KW-0521">NADP</keyword>
<evidence type="ECO:0000313" key="9">
    <source>
        <dbReference type="EMBL" id="PIW31483.1"/>
    </source>
</evidence>